<dbReference type="SUPFAM" id="SSF103473">
    <property type="entry name" value="MFS general substrate transporter"/>
    <property type="match status" value="1"/>
</dbReference>
<feature type="domain" description="Major facilitator superfamily (MFS) profile" evidence="7">
    <location>
        <begin position="35"/>
        <end position="424"/>
    </location>
</feature>
<dbReference type="HOGENOM" id="CLU_001265_47_0_5"/>
<keyword evidence="4 6" id="KW-1133">Transmembrane helix</keyword>
<dbReference type="EMBL" id="CP009571">
    <property type="protein sequence ID" value="AIT07030.1"/>
    <property type="molecule type" value="Genomic_DNA"/>
</dbReference>
<evidence type="ECO:0000256" key="2">
    <source>
        <dbReference type="ARBA" id="ARBA00022448"/>
    </source>
</evidence>
<feature type="transmembrane region" description="Helical" evidence="6">
    <location>
        <begin position="398"/>
        <end position="417"/>
    </location>
</feature>
<evidence type="ECO:0000259" key="7">
    <source>
        <dbReference type="PROSITE" id="PS50850"/>
    </source>
</evidence>
<dbReference type="STRING" id="1549858.MC45_12280"/>
<dbReference type="Gene3D" id="1.20.1720.10">
    <property type="entry name" value="Multidrug resistance protein D"/>
    <property type="match status" value="1"/>
</dbReference>
<evidence type="ECO:0000256" key="6">
    <source>
        <dbReference type="SAM" id="Phobius"/>
    </source>
</evidence>
<evidence type="ECO:0000256" key="1">
    <source>
        <dbReference type="ARBA" id="ARBA00004141"/>
    </source>
</evidence>
<feature type="transmembrane region" description="Helical" evidence="6">
    <location>
        <begin position="104"/>
        <end position="127"/>
    </location>
</feature>
<evidence type="ECO:0000256" key="4">
    <source>
        <dbReference type="ARBA" id="ARBA00022989"/>
    </source>
</evidence>
<accession>A0A097EHI0</accession>
<keyword evidence="3 6" id="KW-0812">Transmembrane</keyword>
<dbReference type="PROSITE" id="PS50850">
    <property type="entry name" value="MFS"/>
    <property type="match status" value="1"/>
</dbReference>
<dbReference type="InterPro" id="IPR011701">
    <property type="entry name" value="MFS"/>
</dbReference>
<dbReference type="InterPro" id="IPR020846">
    <property type="entry name" value="MFS_dom"/>
</dbReference>
<gene>
    <name evidence="8" type="ORF">MC45_12280</name>
</gene>
<name>A0A097EHI0_9SPHN</name>
<dbReference type="RefSeq" id="WP_038663591.1">
    <property type="nucleotide sequence ID" value="NZ_CP009571.1"/>
</dbReference>
<dbReference type="eggNOG" id="COG2814">
    <property type="taxonomic scope" value="Bacteria"/>
</dbReference>
<feature type="transmembrane region" description="Helical" evidence="6">
    <location>
        <begin position="306"/>
        <end position="327"/>
    </location>
</feature>
<proteinExistence type="predicted"/>
<feature type="transmembrane region" description="Helical" evidence="6">
    <location>
        <begin position="372"/>
        <end position="392"/>
    </location>
</feature>
<dbReference type="CDD" id="cd17320">
    <property type="entry name" value="MFS_MdfA_MDR_like"/>
    <property type="match status" value="1"/>
</dbReference>
<dbReference type="InterPro" id="IPR036259">
    <property type="entry name" value="MFS_trans_sf"/>
</dbReference>
<feature type="transmembrane region" description="Helical" evidence="6">
    <location>
        <begin position="76"/>
        <end position="92"/>
    </location>
</feature>
<feature type="transmembrane region" description="Helical" evidence="6">
    <location>
        <begin position="192"/>
        <end position="210"/>
    </location>
</feature>
<sequence>MTRSIPTSAPALDGAAPAPAPHVAGEPAGAPIGFVEFVALVAALMSLAALGIDSMLPALPAIGRSLGIATENQRQFIVTAFVLGFGIAQLAHGPLADRFGRRTVLLWAIGGYVIANIACAVSASFVLLLAARVFGGAMVAATRVATVAMVRDCYHGRPMARVMSIAFMVFMIVPVLAPAFGQTVLLFANWRGIFWVVAGLSLVIWTWFFVRMPETLHADAQQPLSVRRVAGGWKQTLSDRWSLGYTLASTSLMGAHYGYLNSVQQIMFDTFKHPQLLAVMFAVTAALMAGANLTNARLVMRLGTRLISHSAVIGLVVLSAIHLAVALAGYETLVGFVILQALTMGCFGLATSNFSSMAMENMGGIAGTASSVQGFTSVTFGAVIGVVIGQAFDGSTAPLAAGFLICGVVALGVVAVTERGRLFRAA</sequence>
<keyword evidence="2" id="KW-0813">Transport</keyword>
<evidence type="ECO:0000313" key="9">
    <source>
        <dbReference type="Proteomes" id="UP000033200"/>
    </source>
</evidence>
<dbReference type="Proteomes" id="UP000033200">
    <property type="component" value="Chromosome"/>
</dbReference>
<reference evidence="8 9" key="1">
    <citation type="submission" date="2014-09" db="EMBL/GenBank/DDBJ databases">
        <title>Using Illumina technology Improving SMRT sequencing Genome Assembly by RASTools.</title>
        <authorList>
            <person name="Zhou Y."/>
            <person name="Ma T."/>
            <person name="Liu T."/>
        </authorList>
    </citation>
    <scope>NUCLEOTIDE SEQUENCE [LARGE SCALE GENOMIC DNA]</scope>
    <source>
        <strain evidence="8 9">ATCC 55669</strain>
    </source>
</reference>
<feature type="transmembrane region" description="Helical" evidence="6">
    <location>
        <begin position="133"/>
        <end position="150"/>
    </location>
</feature>
<comment type="subcellular location">
    <subcellularLocation>
        <location evidence="1">Membrane</location>
        <topology evidence="1">Multi-pass membrane protein</topology>
    </subcellularLocation>
</comment>
<protein>
    <submittedName>
        <fullName evidence="8">Major facilitator transporter</fullName>
    </submittedName>
</protein>
<dbReference type="GO" id="GO:0022857">
    <property type="term" value="F:transmembrane transporter activity"/>
    <property type="evidence" value="ECO:0007669"/>
    <property type="project" value="InterPro"/>
</dbReference>
<dbReference type="PANTHER" id="PTHR23502">
    <property type="entry name" value="MAJOR FACILITATOR SUPERFAMILY"/>
    <property type="match status" value="1"/>
</dbReference>
<feature type="transmembrane region" description="Helical" evidence="6">
    <location>
        <begin position="37"/>
        <end position="56"/>
    </location>
</feature>
<dbReference type="GO" id="GO:1990961">
    <property type="term" value="P:xenobiotic detoxification by transmembrane export across the plasma membrane"/>
    <property type="evidence" value="ECO:0007669"/>
    <property type="project" value="TreeGrafter"/>
</dbReference>
<dbReference type="GO" id="GO:0005886">
    <property type="term" value="C:plasma membrane"/>
    <property type="evidence" value="ECO:0007669"/>
    <property type="project" value="TreeGrafter"/>
</dbReference>
<dbReference type="PANTHER" id="PTHR23502:SF132">
    <property type="entry name" value="POLYAMINE TRANSPORTER 2-RELATED"/>
    <property type="match status" value="1"/>
</dbReference>
<evidence type="ECO:0000256" key="3">
    <source>
        <dbReference type="ARBA" id="ARBA00022692"/>
    </source>
</evidence>
<keyword evidence="9" id="KW-1185">Reference proteome</keyword>
<dbReference type="KEGG" id="stax:MC45_12280"/>
<evidence type="ECO:0000256" key="5">
    <source>
        <dbReference type="ARBA" id="ARBA00023136"/>
    </source>
</evidence>
<feature type="transmembrane region" description="Helical" evidence="6">
    <location>
        <begin position="333"/>
        <end position="351"/>
    </location>
</feature>
<organism evidence="8 9">
    <name type="scientific">Sphingomonas taxi</name>
    <dbReference type="NCBI Taxonomy" id="1549858"/>
    <lineage>
        <taxon>Bacteria</taxon>
        <taxon>Pseudomonadati</taxon>
        <taxon>Pseudomonadota</taxon>
        <taxon>Alphaproteobacteria</taxon>
        <taxon>Sphingomonadales</taxon>
        <taxon>Sphingomonadaceae</taxon>
        <taxon>Sphingomonas</taxon>
    </lineage>
</organism>
<evidence type="ECO:0000313" key="8">
    <source>
        <dbReference type="EMBL" id="AIT07030.1"/>
    </source>
</evidence>
<feature type="transmembrane region" description="Helical" evidence="6">
    <location>
        <begin position="275"/>
        <end position="294"/>
    </location>
</feature>
<feature type="transmembrane region" description="Helical" evidence="6">
    <location>
        <begin position="162"/>
        <end position="180"/>
    </location>
</feature>
<keyword evidence="5 6" id="KW-0472">Membrane</keyword>
<dbReference type="AlphaFoldDB" id="A0A097EHI0"/>
<dbReference type="Pfam" id="PF07690">
    <property type="entry name" value="MFS_1"/>
    <property type="match status" value="1"/>
</dbReference>